<dbReference type="SUPFAM" id="SSF160996">
    <property type="entry name" value="HI0933 insert domain-like"/>
    <property type="match status" value="1"/>
</dbReference>
<dbReference type="InterPro" id="IPR055178">
    <property type="entry name" value="RsdA/BaiN/AoA(So)-like_dom"/>
</dbReference>
<dbReference type="PRINTS" id="PR00411">
    <property type="entry name" value="PNDRDTASEI"/>
</dbReference>
<dbReference type="PANTHER" id="PTHR42887:SF2">
    <property type="entry name" value="OS12G0638800 PROTEIN"/>
    <property type="match status" value="1"/>
</dbReference>
<evidence type="ECO:0000259" key="4">
    <source>
        <dbReference type="Pfam" id="PF03486"/>
    </source>
</evidence>
<dbReference type="Pfam" id="PF22780">
    <property type="entry name" value="HI0933_like_1st"/>
    <property type="match status" value="1"/>
</dbReference>
<dbReference type="Gene3D" id="3.50.50.60">
    <property type="entry name" value="FAD/NAD(P)-binding domain"/>
    <property type="match status" value="2"/>
</dbReference>
<evidence type="ECO:0000256" key="3">
    <source>
        <dbReference type="ARBA" id="ARBA00022827"/>
    </source>
</evidence>
<dbReference type="InterPro" id="IPR057661">
    <property type="entry name" value="RsdA/BaiN/AoA(So)_Rossmann"/>
</dbReference>
<feature type="domain" description="RsdA/BaiN/AoA(So)-like Rossmann fold-like" evidence="4">
    <location>
        <begin position="76"/>
        <end position="409"/>
    </location>
</feature>
<comment type="caution">
    <text evidence="6">The sequence shown here is derived from an EMBL/GenBank/DDBJ whole genome shotgun (WGS) entry which is preliminary data.</text>
</comment>
<dbReference type="Pfam" id="PF03486">
    <property type="entry name" value="HI0933_like"/>
    <property type="match status" value="2"/>
</dbReference>
<dbReference type="NCBIfam" id="TIGR00275">
    <property type="entry name" value="aminoacetone oxidase family FAD-binding enzyme"/>
    <property type="match status" value="1"/>
</dbReference>
<keyword evidence="7" id="KW-1185">Reference proteome</keyword>
<keyword evidence="3" id="KW-0274">FAD</keyword>
<comment type="cofactor">
    <cofactor evidence="1">
        <name>FAD</name>
        <dbReference type="ChEBI" id="CHEBI:57692"/>
    </cofactor>
</comment>
<gene>
    <name evidence="6" type="ORF">FYJ65_04470</name>
</gene>
<dbReference type="InterPro" id="IPR036188">
    <property type="entry name" value="FAD/NAD-bd_sf"/>
</dbReference>
<dbReference type="Gene3D" id="1.10.8.260">
    <property type="entry name" value="HI0933 insert domain-like"/>
    <property type="match status" value="1"/>
</dbReference>
<dbReference type="InterPro" id="IPR023166">
    <property type="entry name" value="BaiN-like_dom_sf"/>
</dbReference>
<reference evidence="6 7" key="1">
    <citation type="submission" date="2019-08" db="EMBL/GenBank/DDBJ databases">
        <title>In-depth cultivation of the pig gut microbiome towards novel bacterial diversity and tailored functional studies.</title>
        <authorList>
            <person name="Wylensek D."/>
            <person name="Hitch T.C.A."/>
            <person name="Clavel T."/>
        </authorList>
    </citation>
    <scope>NUCLEOTIDE SEQUENCE [LARGE SCALE GENOMIC DNA]</scope>
    <source>
        <strain evidence="6 7">WCA-MUC-591-APC-4B</strain>
    </source>
</reference>
<evidence type="ECO:0000313" key="6">
    <source>
        <dbReference type="EMBL" id="MST70602.1"/>
    </source>
</evidence>
<sequence length="420" mass="45515">MGLAPFEVETDDTMKKSFDICIIGAGASGMAAALEAAEVNPAARILVVEKNDRPGRKIRATGNGRCNISNEKAKNSRQAVQLLEKWGIAIRTLDSGLMYPYSESAGDVADLLTMEMKTRGVSLWTDTIIKEISPRPETSDFLLTVETADSTKRITASKVIAAVGGKAGPRYGTTGDGYKMMRNLGHTVTAPVPILTPVECKGDGCNLIGGTRAKGTVTLKEHRGEDWKKVFEESGEIQFTSFGISGICVFNMTRYMRFKPGRGIDDFRIEVDLCPERNLMEYIADRKVRTPELNVGWLLTSVLKEKLAAYVLARSEIDTAKTIGELTKAECRTICAQVHGLAFHPTGVRGWKEAQCTSGGVVLSELDEKTGESKLCPGLYIAGELQDYDGPCGGYNLNHAWLTGSAAGRDAGGKCRMNGR</sequence>
<name>A0A6N7X4Z5_9FIRM</name>
<keyword evidence="2" id="KW-0285">Flavoprotein</keyword>
<dbReference type="InterPro" id="IPR004792">
    <property type="entry name" value="BaiN-like"/>
</dbReference>
<evidence type="ECO:0000256" key="2">
    <source>
        <dbReference type="ARBA" id="ARBA00022630"/>
    </source>
</evidence>
<evidence type="ECO:0000256" key="1">
    <source>
        <dbReference type="ARBA" id="ARBA00001974"/>
    </source>
</evidence>
<feature type="domain" description="RsdA/BaiN/AoA(So)-like Rossmann fold-like" evidence="4">
    <location>
        <begin position="19"/>
        <end position="74"/>
    </location>
</feature>
<accession>A0A6N7X4Z5</accession>
<dbReference type="Gene3D" id="2.40.30.10">
    <property type="entry name" value="Translation factors"/>
    <property type="match status" value="1"/>
</dbReference>
<dbReference type="PANTHER" id="PTHR42887">
    <property type="entry name" value="OS12G0638800 PROTEIN"/>
    <property type="match status" value="1"/>
</dbReference>
<organism evidence="6 7">
    <name type="scientific">Mogibacterium kristiansenii</name>
    <dbReference type="NCBI Taxonomy" id="2606708"/>
    <lineage>
        <taxon>Bacteria</taxon>
        <taxon>Bacillati</taxon>
        <taxon>Bacillota</taxon>
        <taxon>Clostridia</taxon>
        <taxon>Peptostreptococcales</taxon>
        <taxon>Anaerovoracaceae</taxon>
        <taxon>Mogibacterium</taxon>
    </lineage>
</organism>
<dbReference type="AlphaFoldDB" id="A0A6N7X4Z5"/>
<evidence type="ECO:0000313" key="7">
    <source>
        <dbReference type="Proteomes" id="UP000469424"/>
    </source>
</evidence>
<dbReference type="Proteomes" id="UP000469424">
    <property type="component" value="Unassembled WGS sequence"/>
</dbReference>
<evidence type="ECO:0000259" key="5">
    <source>
        <dbReference type="Pfam" id="PF22780"/>
    </source>
</evidence>
<proteinExistence type="predicted"/>
<dbReference type="SUPFAM" id="SSF51905">
    <property type="entry name" value="FAD/NAD(P)-binding domain"/>
    <property type="match status" value="1"/>
</dbReference>
<protein>
    <submittedName>
        <fullName evidence="6">Aminoacetone oxidase family FAD-binding enzyme</fullName>
    </submittedName>
</protein>
<feature type="domain" description="RsdA/BaiN/AoA(So)-like insert" evidence="5">
    <location>
        <begin position="228"/>
        <end position="355"/>
    </location>
</feature>
<dbReference type="EMBL" id="VUNA01000007">
    <property type="protein sequence ID" value="MST70602.1"/>
    <property type="molecule type" value="Genomic_DNA"/>
</dbReference>